<feature type="transmembrane region" description="Helical" evidence="5">
    <location>
        <begin position="157"/>
        <end position="175"/>
    </location>
</feature>
<evidence type="ECO:0000256" key="2">
    <source>
        <dbReference type="ARBA" id="ARBA00022771"/>
    </source>
</evidence>
<keyword evidence="8" id="KW-1185">Reference proteome</keyword>
<dbReference type="PANTHER" id="PTHR22791">
    <property type="entry name" value="RING-TYPE DOMAIN-CONTAINING PROTEIN"/>
    <property type="match status" value="1"/>
</dbReference>
<comment type="caution">
    <text evidence="7">The sequence shown here is derived from an EMBL/GenBank/DDBJ whole genome shotgun (WGS) entry which is preliminary data.</text>
</comment>
<dbReference type="InterPro" id="IPR017907">
    <property type="entry name" value="Znf_RING_CS"/>
</dbReference>
<evidence type="ECO:0000256" key="5">
    <source>
        <dbReference type="SAM" id="Phobius"/>
    </source>
</evidence>
<dbReference type="Pfam" id="PF13445">
    <property type="entry name" value="zf-RING_UBOX"/>
    <property type="match status" value="1"/>
</dbReference>
<dbReference type="PANTHER" id="PTHR22791:SF4">
    <property type="entry name" value="RING FINGER PROTEIN 223"/>
    <property type="match status" value="1"/>
</dbReference>
<dbReference type="PROSITE" id="PS50089">
    <property type="entry name" value="ZF_RING_2"/>
    <property type="match status" value="1"/>
</dbReference>
<dbReference type="InterPro" id="IPR013083">
    <property type="entry name" value="Znf_RING/FYVE/PHD"/>
</dbReference>
<dbReference type="InterPro" id="IPR027370">
    <property type="entry name" value="Znf-RING_euk"/>
</dbReference>
<dbReference type="SUPFAM" id="SSF57850">
    <property type="entry name" value="RING/U-box"/>
    <property type="match status" value="1"/>
</dbReference>
<accession>A0AAD7S3M3</accession>
<sequence>MEKATKVWHTRQAAREAEPEKAVAREAEAELEKAAAQPECSICFNTYDNVFKTPKVLECTHTFCLECLHPTSVPESGPPALATSQEVLCKLPTHQRQEESVWLEGERLCYKGAQDAGSPALCVCIDIGASKQESVPAQTPARPPRGLLGLLIDWKRLLLFLVLMLLLMGIIIWPLQCIFITGSLRCVRNSNFTGAN</sequence>
<dbReference type="Gene3D" id="3.30.40.10">
    <property type="entry name" value="Zinc/RING finger domain, C3HC4 (zinc finger)"/>
    <property type="match status" value="1"/>
</dbReference>
<keyword evidence="5" id="KW-1133">Transmembrane helix</keyword>
<dbReference type="GO" id="GO:0016567">
    <property type="term" value="P:protein ubiquitination"/>
    <property type="evidence" value="ECO:0007669"/>
    <property type="project" value="TreeGrafter"/>
</dbReference>
<name>A0AAD7S3M3_9TELE</name>
<keyword evidence="2 4" id="KW-0863">Zinc-finger</keyword>
<keyword evidence="1" id="KW-0479">Metal-binding</keyword>
<dbReference type="InterPro" id="IPR051435">
    <property type="entry name" value="RING_finger_E3_ubiq-ligases"/>
</dbReference>
<dbReference type="GO" id="GO:0061630">
    <property type="term" value="F:ubiquitin protein ligase activity"/>
    <property type="evidence" value="ECO:0007669"/>
    <property type="project" value="TreeGrafter"/>
</dbReference>
<evidence type="ECO:0000256" key="1">
    <source>
        <dbReference type="ARBA" id="ARBA00022723"/>
    </source>
</evidence>
<proteinExistence type="predicted"/>
<protein>
    <recommendedName>
        <fullName evidence="6">RING-type domain-containing protein</fullName>
    </recommendedName>
</protein>
<keyword evidence="5" id="KW-0472">Membrane</keyword>
<feature type="domain" description="RING-type" evidence="6">
    <location>
        <begin position="40"/>
        <end position="89"/>
    </location>
</feature>
<organism evidence="7 8">
    <name type="scientific">Aldrovandia affinis</name>
    <dbReference type="NCBI Taxonomy" id="143900"/>
    <lineage>
        <taxon>Eukaryota</taxon>
        <taxon>Metazoa</taxon>
        <taxon>Chordata</taxon>
        <taxon>Craniata</taxon>
        <taxon>Vertebrata</taxon>
        <taxon>Euteleostomi</taxon>
        <taxon>Actinopterygii</taxon>
        <taxon>Neopterygii</taxon>
        <taxon>Teleostei</taxon>
        <taxon>Notacanthiformes</taxon>
        <taxon>Halosauridae</taxon>
        <taxon>Aldrovandia</taxon>
    </lineage>
</organism>
<keyword evidence="5" id="KW-0812">Transmembrane</keyword>
<gene>
    <name evidence="7" type="ORF">AAFF_G00036230</name>
</gene>
<dbReference type="SMART" id="SM00184">
    <property type="entry name" value="RING"/>
    <property type="match status" value="1"/>
</dbReference>
<evidence type="ECO:0000259" key="6">
    <source>
        <dbReference type="PROSITE" id="PS50089"/>
    </source>
</evidence>
<dbReference type="EMBL" id="JAINUG010000119">
    <property type="protein sequence ID" value="KAJ8395167.1"/>
    <property type="molecule type" value="Genomic_DNA"/>
</dbReference>
<evidence type="ECO:0000313" key="7">
    <source>
        <dbReference type="EMBL" id="KAJ8395167.1"/>
    </source>
</evidence>
<evidence type="ECO:0000256" key="3">
    <source>
        <dbReference type="ARBA" id="ARBA00022833"/>
    </source>
</evidence>
<keyword evidence="3" id="KW-0862">Zinc</keyword>
<dbReference type="PROSITE" id="PS00518">
    <property type="entry name" value="ZF_RING_1"/>
    <property type="match status" value="1"/>
</dbReference>
<dbReference type="AlphaFoldDB" id="A0AAD7S3M3"/>
<dbReference type="Proteomes" id="UP001221898">
    <property type="component" value="Unassembled WGS sequence"/>
</dbReference>
<reference evidence="7" key="1">
    <citation type="journal article" date="2023" name="Science">
        <title>Genome structures resolve the early diversification of teleost fishes.</title>
        <authorList>
            <person name="Parey E."/>
            <person name="Louis A."/>
            <person name="Montfort J."/>
            <person name="Bouchez O."/>
            <person name="Roques C."/>
            <person name="Iampietro C."/>
            <person name="Lluch J."/>
            <person name="Castinel A."/>
            <person name="Donnadieu C."/>
            <person name="Desvignes T."/>
            <person name="Floi Bucao C."/>
            <person name="Jouanno E."/>
            <person name="Wen M."/>
            <person name="Mejri S."/>
            <person name="Dirks R."/>
            <person name="Jansen H."/>
            <person name="Henkel C."/>
            <person name="Chen W.J."/>
            <person name="Zahm M."/>
            <person name="Cabau C."/>
            <person name="Klopp C."/>
            <person name="Thompson A.W."/>
            <person name="Robinson-Rechavi M."/>
            <person name="Braasch I."/>
            <person name="Lecointre G."/>
            <person name="Bobe J."/>
            <person name="Postlethwait J.H."/>
            <person name="Berthelot C."/>
            <person name="Roest Crollius H."/>
            <person name="Guiguen Y."/>
        </authorList>
    </citation>
    <scope>NUCLEOTIDE SEQUENCE</scope>
    <source>
        <strain evidence="7">NC1722</strain>
    </source>
</reference>
<dbReference type="InterPro" id="IPR001841">
    <property type="entry name" value="Znf_RING"/>
</dbReference>
<dbReference type="GO" id="GO:0008270">
    <property type="term" value="F:zinc ion binding"/>
    <property type="evidence" value="ECO:0007669"/>
    <property type="project" value="UniProtKB-KW"/>
</dbReference>
<evidence type="ECO:0000313" key="8">
    <source>
        <dbReference type="Proteomes" id="UP001221898"/>
    </source>
</evidence>
<evidence type="ECO:0000256" key="4">
    <source>
        <dbReference type="PROSITE-ProRule" id="PRU00175"/>
    </source>
</evidence>